<keyword evidence="5" id="KW-0472">Membrane</keyword>
<feature type="region of interest" description="Disordered" evidence="4">
    <location>
        <begin position="245"/>
        <end position="291"/>
    </location>
</feature>
<feature type="region of interest" description="Leucine repeat II (LRII)" evidence="3">
    <location>
        <begin position="1307"/>
        <end position="1339"/>
    </location>
</feature>
<feature type="region of interest" description="Leucine repeat I (LRI)" evidence="3">
    <location>
        <begin position="362"/>
        <end position="422"/>
    </location>
</feature>
<evidence type="ECO:0000313" key="6">
    <source>
        <dbReference type="EMBL" id="KAG5515264.1"/>
    </source>
</evidence>
<evidence type="ECO:0000256" key="2">
    <source>
        <dbReference type="ARBA" id="ARBA00023163"/>
    </source>
</evidence>
<keyword evidence="1" id="KW-0805">Transcription regulation</keyword>
<feature type="compositionally biased region" description="Low complexity" evidence="4">
    <location>
        <begin position="149"/>
        <end position="168"/>
    </location>
</feature>
<dbReference type="EMBL" id="JACTNZ010000013">
    <property type="protein sequence ID" value="KAG5515264.1"/>
    <property type="molecule type" value="Genomic_DNA"/>
</dbReference>
<keyword evidence="5" id="KW-1133">Transmembrane helix</keyword>
<reference evidence="6 7" key="1">
    <citation type="submission" date="2020-08" db="EMBL/GenBank/DDBJ databases">
        <title>Plant Genome Project.</title>
        <authorList>
            <person name="Zhang R.-G."/>
        </authorList>
    </citation>
    <scope>NUCLEOTIDE SEQUENCE [LARGE SCALE GENOMIC DNA]</scope>
    <source>
        <strain evidence="6">WSP0</strain>
        <tissue evidence="6">Leaf</tissue>
    </source>
</reference>
<feature type="region of interest" description="Disordered" evidence="4">
    <location>
        <begin position="131"/>
        <end position="168"/>
    </location>
</feature>
<name>A0AAV6HNL1_9ERIC</name>
<evidence type="ECO:0000256" key="5">
    <source>
        <dbReference type="SAM" id="Phobius"/>
    </source>
</evidence>
<feature type="transmembrane region" description="Helical" evidence="5">
    <location>
        <begin position="769"/>
        <end position="794"/>
    </location>
</feature>
<feature type="region of interest" description="Disordered" evidence="4">
    <location>
        <begin position="58"/>
        <end position="79"/>
    </location>
</feature>
<feature type="region of interest" description="VHIID" evidence="3">
    <location>
        <begin position="1226"/>
        <end position="1291"/>
    </location>
</feature>
<keyword evidence="5" id="KW-0812">Transmembrane</keyword>
<feature type="region of interest" description="Leucine repeat II (LRII)" evidence="3">
    <location>
        <begin position="1935"/>
        <end position="1967"/>
    </location>
</feature>
<feature type="region of interest" description="Disordered" evidence="4">
    <location>
        <begin position="951"/>
        <end position="971"/>
    </location>
</feature>
<proteinExistence type="inferred from homology"/>
<feature type="region of interest" description="SAW" evidence="3">
    <location>
        <begin position="2073"/>
        <end position="2148"/>
    </location>
</feature>
<evidence type="ECO:0008006" key="8">
    <source>
        <dbReference type="Google" id="ProtNLM"/>
    </source>
</evidence>
<dbReference type="PROSITE" id="PS50985">
    <property type="entry name" value="GRAS"/>
    <property type="match status" value="3"/>
</dbReference>
<feature type="short sequence motif" description="LXXLL motif" evidence="3">
    <location>
        <begin position="1984"/>
        <end position="1988"/>
    </location>
</feature>
<sequence>MDPRFTEESYPTSGFKFDDDALSPAFSPSEFLGNTFQAQDEPDDLSFLLDPFLPPDPNPGFVGLTSSGSSEVESPDDSDFSDDVLKFINTILMEENMEQKPCMFHDPLALQATEKSLYDVIGEKYSVSPNQPPLYFNQNSESPDENLFSSSSEQSSNSNTTSGNSVESQWIVDPGTFGYNFEATTESSTDNSIGPMNSSMSSHLIPNMISDSQFILQFKRGVEEASKFLPSNNPLIIDLESYTMSPGSKEEAPEVVVKTEKDEREDSPNVSRGRKNRHHHEDSDLEEERSSKFSAVYVEESDLSDMFDKLLQCNVKAEPTCCDADEEVQSEETKTTQQNEQPHASKGRKTRTKKQESKNEVVDLRTLLINSAQSVAAEDRRTAYEQLKNIRQHSSPSGDGSQRLANVFANGLEARLAGTGSQLYAALASKRISAAEKLKAYQLYFSACPFKKICIMYANKMIADLAMTSCKKKLHIVDFGIQYGFQWPMLIQHLSALPGGAPELRITGIELPQPGFRPAKFVEETGRRLAKYCERYNVRFEYHAIAQKWETIKLEELKIYDDEVLAVNSLFTLKNLLDDSVVEDSPRDAVLMLIRKMNPDIFVHTTINGSYTAPFFITRFREALFNYSSLFDMLDTTIPSKNQHRRNFEQGFYGREIMNVIACEGLERVERPETYKQWQARSMRAGFRILPLKQELVKKFRGKVKAGYHEHFVIETMGLFRRWLARMFDKTAKVESAAMHTSAGSYLCRFIRRKQPSRLLNISPFVMKLVVYLLLAIAILIVFKHFVVAIAVLVRFGCSNRSVVLLGKQKKRGKNNESNTICLFTWFIKCWKVDILNLDFNPKFVFQRCLQKSVLAYLVHTVSKEFQLNETSLGYRIMDFPFSSNVKDLSKSIERDSAQENELCSSVLRYINQVLMEDDDSENKPFMIQDSTLDAAEKSLSEILNQKYPSFPNQHLPHEDTSSSSDDSITNSFSNCTNSRINAYYSAESAQISNLHKYNPSFNGNFQTYPKSFFPPTFCDTVPDLAIGDSGILDVEKNRLTLQLRKSKERILEVVEKDEGDFQESLVRGRKSLHREESDLEDEMRSNKHFADCPHESVLREMFAKVSISYDGNEANEENMESQQNESAKGSNVVLACTRKGATKREAIDMRNLLIQCMESVANNDRRRANSLLKQIRSRSSPSGNGSQRLAHYFSNSLEARLLGTGSLQNNVFSAFSWNADVLKAYKLCLSSFPFMETSYFFSAQSIMDLAQKADAIHIIHFGIFSGLQWPPLIQRLSTRPGGPPKLRITGIDLPVVGSWPGSRVKETGWRLANYCKRFSVPFQYNGFEQNWETISVEDLGIEKGEVLVVNCAFQLMYLLDDTLMEHSPRDAVLSLFRRINPDMFIHSIVNAAYNSPFLISRFREALFHYSALFDMSEANVPRENEERVVFEREIWGNEILSIVACEGLERVRRPETYKQWQIRTQRAGFRQLPLSQGLMKTVKAKADILNLDFNPKFVFKRSLQNSNVKELSDSVVRDSARENELCSSVLRYINQVLMEDDDSENKPFMIQDSTLDAAEKSLSEILNQKYPSFPNQHLPHEDTSSSSDDSITNSFSNCTNSRINAYYSAESAQISNLHKYNPSFNGNFQTNPKSFFPPTFCDTVPDLAIGDGGILDVEKNRLTLQLRKSKERILEVVEIDEGDFQESLVRRRKSLHREESDLEDEMRSNKHFADCPHESFLREMFAKVSIMSYDGNEANEENMESQQNESAKGSNVVLTCTRKRATKREAVDMRSLLIQCMESVANNDYRRANSLLKQIRSRSSPSGDGSQRLAHYFSNSLEARLLGIGSLQNKVLSGVSAISLLNADVLKAHKLCLSSSPFIETSYFFSAQSIMDLAQKADAIHIIHFGIIYGLHWLPLIQRLSTRPGGPPKLRITGIDLPVVGSWPGSRVKETGRRLANYCKRFSVPFQYNGFEQNWETVSVEDLGIEKGEVLVVNCAFQLMYLLDDTLMEHSPRDAVLSLFRRINPDMFIHSIVNAAYNSPFFISRFREALFHYSALFDMFEATVPHENEERMLFEREIWGNQILGIIACEGLERVQRPETYKQWQIRTQRAGFRQLPLSQGLMKTVKAKVKNCYHKDFFVDETSNWLLEGWRGRVLYALSCWKPN</sequence>
<evidence type="ECO:0000256" key="3">
    <source>
        <dbReference type="PROSITE-ProRule" id="PRU01191"/>
    </source>
</evidence>
<keyword evidence="2" id="KW-0804">Transcription</keyword>
<dbReference type="PANTHER" id="PTHR31636">
    <property type="entry name" value="OSJNBA0084A10.13 PROTEIN-RELATED"/>
    <property type="match status" value="1"/>
</dbReference>
<accession>A0AAV6HNL1</accession>
<keyword evidence="7" id="KW-1185">Reference proteome</keyword>
<feature type="compositionally biased region" description="Basic and acidic residues" evidence="4">
    <location>
        <begin position="248"/>
        <end position="267"/>
    </location>
</feature>
<dbReference type="Pfam" id="PF03514">
    <property type="entry name" value="GRAS"/>
    <property type="match status" value="3"/>
</dbReference>
<feature type="region of interest" description="SAW" evidence="3">
    <location>
        <begin position="662"/>
        <end position="735"/>
    </location>
</feature>
<protein>
    <recommendedName>
        <fullName evidence="8">Scarecrow-like protein 14</fullName>
    </recommendedName>
</protein>
<dbReference type="InterPro" id="IPR005202">
    <property type="entry name" value="TF_GRAS"/>
</dbReference>
<evidence type="ECO:0000256" key="1">
    <source>
        <dbReference type="ARBA" id="ARBA00023015"/>
    </source>
</evidence>
<feature type="compositionally biased region" description="Low complexity" evidence="4">
    <location>
        <begin position="962"/>
        <end position="971"/>
    </location>
</feature>
<feature type="region of interest" description="SAW" evidence="3">
    <location>
        <begin position="1445"/>
        <end position="1523"/>
    </location>
</feature>
<evidence type="ECO:0000313" key="7">
    <source>
        <dbReference type="Proteomes" id="UP000823749"/>
    </source>
</evidence>
<feature type="region of interest" description="Disordered" evidence="4">
    <location>
        <begin position="1572"/>
        <end position="1594"/>
    </location>
</feature>
<evidence type="ECO:0000256" key="4">
    <source>
        <dbReference type="SAM" id="MobiDB-lite"/>
    </source>
</evidence>
<feature type="compositionally biased region" description="Low complexity" evidence="4">
    <location>
        <begin position="1585"/>
        <end position="1594"/>
    </location>
</feature>
<feature type="short sequence motif" description="VHIID" evidence="3">
    <location>
        <begin position="474"/>
        <end position="478"/>
    </location>
</feature>
<feature type="short sequence motif" description="LXXLL motif" evidence="3">
    <location>
        <begin position="573"/>
        <end position="577"/>
    </location>
</feature>
<feature type="short sequence motif" description="LXXLL motif" evidence="3">
    <location>
        <begin position="1356"/>
        <end position="1360"/>
    </location>
</feature>
<comment type="caution">
    <text evidence="3">Lacks conserved residue(s) required for the propagation of feature annotation.</text>
</comment>
<feature type="region of interest" description="Disordered" evidence="4">
    <location>
        <begin position="327"/>
        <end position="358"/>
    </location>
</feature>
<gene>
    <name evidence="6" type="ORF">RHGRI_036338</name>
</gene>
<dbReference type="Proteomes" id="UP000823749">
    <property type="component" value="Chromosome 13"/>
</dbReference>
<feature type="region of interest" description="Leucine repeat II (LRII)" evidence="3">
    <location>
        <begin position="524"/>
        <end position="556"/>
    </location>
</feature>
<comment type="caution">
    <text evidence="6">The sequence shown here is derived from an EMBL/GenBank/DDBJ whole genome shotgun (WGS) entry which is preliminary data.</text>
</comment>
<comment type="similarity">
    <text evidence="3">Belongs to the GRAS family.</text>
</comment>
<organism evidence="6 7">
    <name type="scientific">Rhododendron griersonianum</name>
    <dbReference type="NCBI Taxonomy" id="479676"/>
    <lineage>
        <taxon>Eukaryota</taxon>
        <taxon>Viridiplantae</taxon>
        <taxon>Streptophyta</taxon>
        <taxon>Embryophyta</taxon>
        <taxon>Tracheophyta</taxon>
        <taxon>Spermatophyta</taxon>
        <taxon>Magnoliopsida</taxon>
        <taxon>eudicotyledons</taxon>
        <taxon>Gunneridae</taxon>
        <taxon>Pentapetalae</taxon>
        <taxon>asterids</taxon>
        <taxon>Ericales</taxon>
        <taxon>Ericaceae</taxon>
        <taxon>Ericoideae</taxon>
        <taxon>Rhodoreae</taxon>
        <taxon>Rhododendron</taxon>
    </lineage>
</organism>
<feature type="region of interest" description="VHIID" evidence="3">
    <location>
        <begin position="1854"/>
        <end position="1919"/>
    </location>
</feature>